<comment type="caution">
    <text evidence="1">The sequence shown here is derived from an EMBL/GenBank/DDBJ whole genome shotgun (WGS) entry which is preliminary data.</text>
</comment>
<evidence type="ECO:0000313" key="2">
    <source>
        <dbReference type="Proteomes" id="UP000742460"/>
    </source>
</evidence>
<proteinExistence type="predicted"/>
<dbReference type="AlphaFoldDB" id="A0A921MZ40"/>
<sequence>MAAKKMLPGPSTTKSVMHAAKWLIPLLATGARWLSTHPEVWDGIKEQGAKLQKFATDRPDGVLKTVRILREQVDYLAASADDELEAQQAAEWAKRLDSCERAAQLLKAPGTTRKDRKALKKRIEALRTDIFAAYIEERGEDAET</sequence>
<accession>A0A921MZ40</accession>
<reference evidence="1" key="1">
    <citation type="journal article" date="2021" name="PeerJ">
        <title>Extensive microbial diversity within the chicken gut microbiome revealed by metagenomics and culture.</title>
        <authorList>
            <person name="Gilroy R."/>
            <person name="Ravi A."/>
            <person name="Getino M."/>
            <person name="Pursley I."/>
            <person name="Horton D.L."/>
            <person name="Alikhan N.F."/>
            <person name="Baker D."/>
            <person name="Gharbi K."/>
            <person name="Hall N."/>
            <person name="Watson M."/>
            <person name="Adriaenssens E.M."/>
            <person name="Foster-Nyarko E."/>
            <person name="Jarju S."/>
            <person name="Secka A."/>
            <person name="Antonio M."/>
            <person name="Oren A."/>
            <person name="Chaudhuri R.R."/>
            <person name="La Ragione R."/>
            <person name="Hildebrand F."/>
            <person name="Pallen M.J."/>
        </authorList>
    </citation>
    <scope>NUCLEOTIDE SEQUENCE</scope>
    <source>
        <strain evidence="1">ChiGjej5B5-22894</strain>
    </source>
</reference>
<evidence type="ECO:0000313" key="1">
    <source>
        <dbReference type="EMBL" id="HJG92651.1"/>
    </source>
</evidence>
<dbReference type="Proteomes" id="UP000742460">
    <property type="component" value="Unassembled WGS sequence"/>
</dbReference>
<reference evidence="1" key="2">
    <citation type="submission" date="2021-09" db="EMBL/GenBank/DDBJ databases">
        <authorList>
            <person name="Gilroy R."/>
        </authorList>
    </citation>
    <scope>NUCLEOTIDE SEQUENCE</scope>
    <source>
        <strain evidence="1">ChiGjej5B5-22894</strain>
    </source>
</reference>
<gene>
    <name evidence="1" type="ORF">K8V81_13110</name>
</gene>
<organism evidence="1 2">
    <name type="scientific">Brachybacterium massiliense</name>
    <dbReference type="NCBI Taxonomy" id="1755098"/>
    <lineage>
        <taxon>Bacteria</taxon>
        <taxon>Bacillati</taxon>
        <taxon>Actinomycetota</taxon>
        <taxon>Actinomycetes</taxon>
        <taxon>Micrococcales</taxon>
        <taxon>Dermabacteraceae</taxon>
        <taxon>Brachybacterium</taxon>
    </lineage>
</organism>
<feature type="non-terminal residue" evidence="1">
    <location>
        <position position="144"/>
    </location>
</feature>
<name>A0A921MZ40_9MICO</name>
<protein>
    <submittedName>
        <fullName evidence="1">Uncharacterized protein</fullName>
    </submittedName>
</protein>
<dbReference type="EMBL" id="DYUE01000312">
    <property type="protein sequence ID" value="HJG92651.1"/>
    <property type="molecule type" value="Genomic_DNA"/>
</dbReference>